<dbReference type="AlphaFoldDB" id="A0A4Y2LJW2"/>
<sequence>MKQLLQQTSVLGNKLLFLPRNNILNVSLLSCNNLTFLHPQEQLLAISPDSRIDPQEKHLNYPDNKNILQLNASNIHSPLNKVFPFLQGGKALPILPI</sequence>
<evidence type="ECO:0000313" key="2">
    <source>
        <dbReference type="Proteomes" id="UP000499080"/>
    </source>
</evidence>
<organism evidence="1 2">
    <name type="scientific">Araneus ventricosus</name>
    <name type="common">Orbweaver spider</name>
    <name type="synonym">Epeira ventricosa</name>
    <dbReference type="NCBI Taxonomy" id="182803"/>
    <lineage>
        <taxon>Eukaryota</taxon>
        <taxon>Metazoa</taxon>
        <taxon>Ecdysozoa</taxon>
        <taxon>Arthropoda</taxon>
        <taxon>Chelicerata</taxon>
        <taxon>Arachnida</taxon>
        <taxon>Araneae</taxon>
        <taxon>Araneomorphae</taxon>
        <taxon>Entelegynae</taxon>
        <taxon>Araneoidea</taxon>
        <taxon>Araneidae</taxon>
        <taxon>Araneus</taxon>
    </lineage>
</organism>
<gene>
    <name evidence="1" type="ORF">AVEN_486_1</name>
</gene>
<comment type="caution">
    <text evidence="1">The sequence shown here is derived from an EMBL/GenBank/DDBJ whole genome shotgun (WGS) entry which is preliminary data.</text>
</comment>
<name>A0A4Y2LJW2_ARAVE</name>
<accession>A0A4Y2LJW2</accession>
<dbReference type="PROSITE" id="PS51257">
    <property type="entry name" value="PROKAR_LIPOPROTEIN"/>
    <property type="match status" value="1"/>
</dbReference>
<keyword evidence="2" id="KW-1185">Reference proteome</keyword>
<proteinExistence type="predicted"/>
<evidence type="ECO:0000313" key="1">
    <source>
        <dbReference type="EMBL" id="GBN15061.1"/>
    </source>
</evidence>
<dbReference type="Proteomes" id="UP000499080">
    <property type="component" value="Unassembled WGS sequence"/>
</dbReference>
<reference evidence="1 2" key="1">
    <citation type="journal article" date="2019" name="Sci. Rep.">
        <title>Orb-weaving spider Araneus ventricosus genome elucidates the spidroin gene catalogue.</title>
        <authorList>
            <person name="Kono N."/>
            <person name="Nakamura H."/>
            <person name="Ohtoshi R."/>
            <person name="Moran D.A.P."/>
            <person name="Shinohara A."/>
            <person name="Yoshida Y."/>
            <person name="Fujiwara M."/>
            <person name="Mori M."/>
            <person name="Tomita M."/>
            <person name="Arakawa K."/>
        </authorList>
    </citation>
    <scope>NUCLEOTIDE SEQUENCE [LARGE SCALE GENOMIC DNA]</scope>
</reference>
<protein>
    <submittedName>
        <fullName evidence="1">Uncharacterized protein</fullName>
    </submittedName>
</protein>
<dbReference type="EMBL" id="BGPR01005980">
    <property type="protein sequence ID" value="GBN15061.1"/>
    <property type="molecule type" value="Genomic_DNA"/>
</dbReference>